<evidence type="ECO:0000256" key="5">
    <source>
        <dbReference type="ARBA" id="ARBA00022530"/>
    </source>
</evidence>
<keyword evidence="5" id="KW-0272">Extracellular matrix</keyword>
<evidence type="ECO:0000256" key="6">
    <source>
        <dbReference type="ARBA" id="ARBA00022536"/>
    </source>
</evidence>
<sequence length="302" mass="33827">MRRVNAATLSSVQFYLFIYIITANECDYCSLIVKTFQTGLKKTENQHFAGGNTEWEERNLGRFATSETRLIEVMEYVCKTKNAGNVENNDKFAHGIKDVEFKCQQMVEENEENIENWYFHKQNSDPDMHLWLCVEKLQVCCKEGFFGKNCKPCPGVDKGLNSCFGRGKCHGDGTRGGDGKCKCSKGYVGIYCSNCDANYYPIHQSSTSVECKACHKSCIGGCTTDGPTGCKYCAKGWIMDGDEGCKDVDECLDKDVCIGEHEICVNTEGSFDCTCELGYSMNSKKNCELNFKGIFLNSFQTL</sequence>
<dbReference type="InterPro" id="IPR009030">
    <property type="entry name" value="Growth_fac_rcpt_cys_sf"/>
</dbReference>
<dbReference type="InterPro" id="IPR000742">
    <property type="entry name" value="EGF"/>
</dbReference>
<evidence type="ECO:0000256" key="2">
    <source>
        <dbReference type="ARBA" id="ARBA00004498"/>
    </source>
</evidence>
<dbReference type="InterPro" id="IPR018097">
    <property type="entry name" value="EGF_Ca-bd_CS"/>
</dbReference>
<evidence type="ECO:0000256" key="12">
    <source>
        <dbReference type="PROSITE-ProRule" id="PRU00076"/>
    </source>
</evidence>
<evidence type="ECO:0000256" key="1">
    <source>
        <dbReference type="ARBA" id="ARBA00004370"/>
    </source>
</evidence>
<evidence type="ECO:0000256" key="11">
    <source>
        <dbReference type="ARBA" id="ARBA00023180"/>
    </source>
</evidence>
<feature type="signal peptide" evidence="13">
    <location>
        <begin position="1"/>
        <end position="23"/>
    </location>
</feature>
<dbReference type="AlphaFoldDB" id="A0A0N4UQB2"/>
<evidence type="ECO:0000256" key="9">
    <source>
        <dbReference type="ARBA" id="ARBA00023136"/>
    </source>
</evidence>
<dbReference type="WBParaSite" id="DME_0001019001-mRNA-1">
    <property type="protein sequence ID" value="DME_0001019001-mRNA-1"/>
    <property type="gene ID" value="DME_0001019001"/>
</dbReference>
<feature type="disulfide bond" evidence="12">
    <location>
        <begin position="183"/>
        <end position="192"/>
    </location>
</feature>
<dbReference type="GO" id="GO:0005509">
    <property type="term" value="F:calcium ion binding"/>
    <property type="evidence" value="ECO:0007669"/>
    <property type="project" value="InterPro"/>
</dbReference>
<dbReference type="PROSITE" id="PS01248">
    <property type="entry name" value="EGF_LAM_1"/>
    <property type="match status" value="1"/>
</dbReference>
<dbReference type="InterPro" id="IPR049883">
    <property type="entry name" value="NOTCH1_EGF-like"/>
</dbReference>
<dbReference type="SMART" id="SM00179">
    <property type="entry name" value="EGF_CA"/>
    <property type="match status" value="1"/>
</dbReference>
<dbReference type="CDD" id="cd00054">
    <property type="entry name" value="EGF_CA"/>
    <property type="match status" value="1"/>
</dbReference>
<comment type="caution">
    <text evidence="12">Lacks conserved residue(s) required for the propagation of feature annotation.</text>
</comment>
<dbReference type="PANTHER" id="PTHR24038">
    <property type="entry name" value="STABILIN"/>
    <property type="match status" value="1"/>
</dbReference>
<evidence type="ECO:0000256" key="3">
    <source>
        <dbReference type="ARBA" id="ARBA00005897"/>
    </source>
</evidence>
<dbReference type="SUPFAM" id="SSF57196">
    <property type="entry name" value="EGF/Laminin"/>
    <property type="match status" value="1"/>
</dbReference>
<dbReference type="Pfam" id="PF11938">
    <property type="entry name" value="DUF3456"/>
    <property type="match status" value="2"/>
</dbReference>
<comment type="similarity">
    <text evidence="3">Belongs to the CRELD family.</text>
</comment>
<reference evidence="15 17" key="2">
    <citation type="submission" date="2018-11" db="EMBL/GenBank/DDBJ databases">
        <authorList>
            <consortium name="Pathogen Informatics"/>
        </authorList>
    </citation>
    <scope>NUCLEOTIDE SEQUENCE [LARGE SCALE GENOMIC DNA]</scope>
</reference>
<dbReference type="PROSITE" id="PS00022">
    <property type="entry name" value="EGF_1"/>
    <property type="match status" value="1"/>
</dbReference>
<feature type="domain" description="EGF-like" evidence="14">
    <location>
        <begin position="247"/>
        <end position="288"/>
    </location>
</feature>
<dbReference type="InterPro" id="IPR002049">
    <property type="entry name" value="LE_dom"/>
</dbReference>
<feature type="domain" description="EGF-like" evidence="14">
    <location>
        <begin position="155"/>
        <end position="193"/>
    </location>
</feature>
<evidence type="ECO:0000256" key="10">
    <source>
        <dbReference type="ARBA" id="ARBA00023157"/>
    </source>
</evidence>
<name>A0A0N4UQB2_DRAME</name>
<keyword evidence="4" id="KW-0964">Secreted</keyword>
<evidence type="ECO:0000313" key="15">
    <source>
        <dbReference type="EMBL" id="VDN53727.1"/>
    </source>
</evidence>
<feature type="chain" id="PRO_5041162184" evidence="13">
    <location>
        <begin position="24"/>
        <end position="302"/>
    </location>
</feature>
<dbReference type="PROSITE" id="PS50026">
    <property type="entry name" value="EGF_3"/>
    <property type="match status" value="2"/>
</dbReference>
<dbReference type="Pfam" id="PF07645">
    <property type="entry name" value="EGF_CA"/>
    <property type="match status" value="1"/>
</dbReference>
<keyword evidence="9" id="KW-0472">Membrane</keyword>
<dbReference type="SUPFAM" id="SSF57184">
    <property type="entry name" value="Growth factor receptor domain"/>
    <property type="match status" value="1"/>
</dbReference>
<organism evidence="16 18">
    <name type="scientific">Dracunculus medinensis</name>
    <name type="common">Guinea worm</name>
    <dbReference type="NCBI Taxonomy" id="318479"/>
    <lineage>
        <taxon>Eukaryota</taxon>
        <taxon>Metazoa</taxon>
        <taxon>Ecdysozoa</taxon>
        <taxon>Nematoda</taxon>
        <taxon>Chromadorea</taxon>
        <taxon>Rhabditida</taxon>
        <taxon>Spirurina</taxon>
        <taxon>Dracunculoidea</taxon>
        <taxon>Dracunculidae</taxon>
        <taxon>Dracunculus</taxon>
    </lineage>
</organism>
<evidence type="ECO:0000256" key="8">
    <source>
        <dbReference type="ARBA" id="ARBA00022737"/>
    </source>
</evidence>
<dbReference type="Proteomes" id="UP000038040">
    <property type="component" value="Unplaced"/>
</dbReference>
<dbReference type="InterPro" id="IPR000152">
    <property type="entry name" value="EGF-type_Asp/Asn_hydroxyl_site"/>
</dbReference>
<evidence type="ECO:0000313" key="18">
    <source>
        <dbReference type="WBParaSite" id="DME_0001019001-mRNA-1"/>
    </source>
</evidence>
<proteinExistence type="inferred from homology"/>
<dbReference type="FunFam" id="2.10.25.10:FF:000019">
    <property type="entry name" value="latent-transforming growth factor beta-binding protein 1 isoform X2"/>
    <property type="match status" value="1"/>
</dbReference>
<evidence type="ECO:0000256" key="7">
    <source>
        <dbReference type="ARBA" id="ARBA00022729"/>
    </source>
</evidence>
<comment type="subcellular location">
    <subcellularLocation>
        <location evidence="1">Membrane</location>
    </subcellularLocation>
    <subcellularLocation>
        <location evidence="2">Secreted</location>
        <location evidence="2">Extracellular space</location>
        <location evidence="2">Extracellular matrix</location>
    </subcellularLocation>
</comment>
<dbReference type="Proteomes" id="UP000274756">
    <property type="component" value="Unassembled WGS sequence"/>
</dbReference>
<evidence type="ECO:0000256" key="13">
    <source>
        <dbReference type="SAM" id="SignalP"/>
    </source>
</evidence>
<keyword evidence="7 13" id="KW-0732">Signal</keyword>
<dbReference type="OrthoDB" id="19903at2759"/>
<dbReference type="EMBL" id="UYYG01000170">
    <property type="protein sequence ID" value="VDN53727.1"/>
    <property type="molecule type" value="Genomic_DNA"/>
</dbReference>
<keyword evidence="8" id="KW-0677">Repeat</keyword>
<evidence type="ECO:0000313" key="16">
    <source>
        <dbReference type="Proteomes" id="UP000038040"/>
    </source>
</evidence>
<reference evidence="18" key="1">
    <citation type="submission" date="2017-02" db="UniProtKB">
        <authorList>
            <consortium name="WormBaseParasite"/>
        </authorList>
    </citation>
    <scope>IDENTIFICATION</scope>
</reference>
<dbReference type="InterPro" id="IPR001881">
    <property type="entry name" value="EGF-like_Ca-bd_dom"/>
</dbReference>
<dbReference type="PANTHER" id="PTHR24038:SF11">
    <property type="entry name" value="INTEGRIN BETA-LIKE PROTEIN E"/>
    <property type="match status" value="1"/>
</dbReference>
<dbReference type="PROSITE" id="PS00010">
    <property type="entry name" value="ASX_HYDROXYL"/>
    <property type="match status" value="1"/>
</dbReference>
<dbReference type="STRING" id="318479.A0A0N4UQB2"/>
<dbReference type="PROSITE" id="PS01186">
    <property type="entry name" value="EGF_2"/>
    <property type="match status" value="1"/>
</dbReference>
<gene>
    <name evidence="15" type="ORF">DME_LOCUS3700</name>
</gene>
<keyword evidence="6 12" id="KW-0245">EGF-like domain</keyword>
<accession>A0A0N4UQB2</accession>
<keyword evidence="11" id="KW-0325">Glycoprotein</keyword>
<dbReference type="PROSITE" id="PS01187">
    <property type="entry name" value="EGF_CA"/>
    <property type="match status" value="1"/>
</dbReference>
<keyword evidence="10 12" id="KW-1015">Disulfide bond</keyword>
<dbReference type="SMART" id="SM00181">
    <property type="entry name" value="EGF"/>
    <property type="match status" value="2"/>
</dbReference>
<evidence type="ECO:0000256" key="4">
    <source>
        <dbReference type="ARBA" id="ARBA00022525"/>
    </source>
</evidence>
<keyword evidence="17" id="KW-1185">Reference proteome</keyword>
<dbReference type="InterPro" id="IPR021852">
    <property type="entry name" value="DUF3456"/>
</dbReference>
<protein>
    <submittedName>
        <fullName evidence="18">Cysteine-rich with EGF-like domain protein 2</fullName>
    </submittedName>
</protein>
<dbReference type="Gene3D" id="2.10.25.10">
    <property type="entry name" value="Laminin"/>
    <property type="match status" value="1"/>
</dbReference>
<dbReference type="GO" id="GO:0016020">
    <property type="term" value="C:membrane"/>
    <property type="evidence" value="ECO:0007669"/>
    <property type="project" value="UniProtKB-SubCell"/>
</dbReference>
<evidence type="ECO:0000259" key="14">
    <source>
        <dbReference type="PROSITE" id="PS50026"/>
    </source>
</evidence>
<evidence type="ECO:0000313" key="17">
    <source>
        <dbReference type="Proteomes" id="UP000274756"/>
    </source>
</evidence>